<evidence type="ECO:0000313" key="2">
    <source>
        <dbReference type="Proteomes" id="UP000015241"/>
    </source>
</evidence>
<sequence length="352" mass="39052">MSRRTSKRRPGASERVHNYLTRQRLPPPVLTPSSWTVLVLVLVAACYGMRTTGIYICPNSGGLLHLGSPCLRNFWSTVLPLGLVASPSSKQRLSMLWAANSLDLILDFVPTYVRAAFNYASPFFLKRIIDADSLDQHTHPIPEKRALASIYAVPVFLSTLCKAQADVQHLWFGPTCIRSELMSAIYDKALKRKGISGLVDQDPKAAEVKGCSKADDRKAVADMGRIYFIYGAPFEIMIASRFLYQLLGLSPFAGFIDLFDAQPALRSLLARLAPQFRAHVRQRRIQLCEPFLRLVHRQFPRPTHASDPEKRAGPTVTLAAIVLLGADLNMMLAVPNDALEKAKIVSAPILEC</sequence>
<dbReference type="OrthoDB" id="6500128at2759"/>
<reference evidence="1 2" key="1">
    <citation type="journal article" date="2012" name="Science">
        <title>The Paleozoic origin of enzymatic lignin decomposition reconstructed from 31 fungal genomes.</title>
        <authorList>
            <person name="Floudas D."/>
            <person name="Binder M."/>
            <person name="Riley R."/>
            <person name="Barry K."/>
            <person name="Blanchette R.A."/>
            <person name="Henrissat B."/>
            <person name="Martinez A.T."/>
            <person name="Otillar R."/>
            <person name="Spatafora J.W."/>
            <person name="Yadav J.S."/>
            <person name="Aerts A."/>
            <person name="Benoit I."/>
            <person name="Boyd A."/>
            <person name="Carlson A."/>
            <person name="Copeland A."/>
            <person name="Coutinho P.M."/>
            <person name="de Vries R.P."/>
            <person name="Ferreira P."/>
            <person name="Findley K."/>
            <person name="Foster B."/>
            <person name="Gaskell J."/>
            <person name="Glotzer D."/>
            <person name="Gorecki P."/>
            <person name="Heitman J."/>
            <person name="Hesse C."/>
            <person name="Hori C."/>
            <person name="Igarashi K."/>
            <person name="Jurgens J.A."/>
            <person name="Kallen N."/>
            <person name="Kersten P."/>
            <person name="Kohler A."/>
            <person name="Kuees U."/>
            <person name="Kumar T.K.A."/>
            <person name="Kuo A."/>
            <person name="LaButti K."/>
            <person name="Larrondo L.F."/>
            <person name="Lindquist E."/>
            <person name="Ling A."/>
            <person name="Lombard V."/>
            <person name="Lucas S."/>
            <person name="Lundell T."/>
            <person name="Martin R."/>
            <person name="McLaughlin D.J."/>
            <person name="Morgenstern I."/>
            <person name="Morin E."/>
            <person name="Murat C."/>
            <person name="Nagy L.G."/>
            <person name="Nolan M."/>
            <person name="Ohm R.A."/>
            <person name="Patyshakuliyeva A."/>
            <person name="Rokas A."/>
            <person name="Ruiz-Duenas F.J."/>
            <person name="Sabat G."/>
            <person name="Salamov A."/>
            <person name="Samejima M."/>
            <person name="Schmutz J."/>
            <person name="Slot J.C."/>
            <person name="St John F."/>
            <person name="Stenlid J."/>
            <person name="Sun H."/>
            <person name="Sun S."/>
            <person name="Syed K."/>
            <person name="Tsang A."/>
            <person name="Wiebenga A."/>
            <person name="Young D."/>
            <person name="Pisabarro A."/>
            <person name="Eastwood D.C."/>
            <person name="Martin F."/>
            <person name="Cullen D."/>
            <person name="Grigoriev I.V."/>
            <person name="Hibbett D.S."/>
        </authorList>
    </citation>
    <scope>NUCLEOTIDE SEQUENCE</scope>
    <source>
        <strain evidence="2">FP-58527</strain>
    </source>
</reference>
<organism evidence="1 2">
    <name type="scientific">Fomitopsis schrenkii</name>
    <name type="common">Brown rot fungus</name>
    <dbReference type="NCBI Taxonomy" id="2126942"/>
    <lineage>
        <taxon>Eukaryota</taxon>
        <taxon>Fungi</taxon>
        <taxon>Dikarya</taxon>
        <taxon>Basidiomycota</taxon>
        <taxon>Agaricomycotina</taxon>
        <taxon>Agaricomycetes</taxon>
        <taxon>Polyporales</taxon>
        <taxon>Fomitopsis</taxon>
    </lineage>
</organism>
<gene>
    <name evidence="1" type="ORF">FOMPIDRAFT_1045061</name>
</gene>
<proteinExistence type="predicted"/>
<dbReference type="EMBL" id="KE504123">
    <property type="protein sequence ID" value="EPT05758.1"/>
    <property type="molecule type" value="Genomic_DNA"/>
</dbReference>
<protein>
    <submittedName>
        <fullName evidence="1">Uncharacterized protein</fullName>
    </submittedName>
</protein>
<accession>S8ENR4</accession>
<name>S8ENR4_FOMSC</name>
<dbReference type="HOGENOM" id="CLU_787628_0_0_1"/>
<dbReference type="AlphaFoldDB" id="S8ENR4"/>
<evidence type="ECO:0000313" key="1">
    <source>
        <dbReference type="EMBL" id="EPT05758.1"/>
    </source>
</evidence>
<dbReference type="STRING" id="743788.S8ENR4"/>
<dbReference type="eggNOG" id="KOG0054">
    <property type="taxonomic scope" value="Eukaryota"/>
</dbReference>
<keyword evidence="2" id="KW-1185">Reference proteome</keyword>
<dbReference type="Proteomes" id="UP000015241">
    <property type="component" value="Unassembled WGS sequence"/>
</dbReference>
<dbReference type="InParanoid" id="S8ENR4"/>